<evidence type="ECO:0000259" key="5">
    <source>
        <dbReference type="Pfam" id="PF07731"/>
    </source>
</evidence>
<dbReference type="Gene3D" id="2.60.40.420">
    <property type="entry name" value="Cupredoxins - blue copper proteins"/>
    <property type="match status" value="3"/>
</dbReference>
<feature type="domain" description="Plastocyanin-like" evidence="5">
    <location>
        <begin position="512"/>
        <end position="560"/>
    </location>
</feature>
<proteinExistence type="inferred from homology"/>
<dbReference type="CDD" id="cd13844">
    <property type="entry name" value="CuRO_1_BOD_CotA_like"/>
    <property type="match status" value="1"/>
</dbReference>
<dbReference type="PANTHER" id="PTHR48267">
    <property type="entry name" value="CUPREDOXIN SUPERFAMILY PROTEIN"/>
    <property type="match status" value="1"/>
</dbReference>
<name>A0ABP0UIP2_9BRYO</name>
<evidence type="ECO:0000256" key="1">
    <source>
        <dbReference type="ARBA" id="ARBA00010609"/>
    </source>
</evidence>
<evidence type="ECO:0000313" key="6">
    <source>
        <dbReference type="EMBL" id="CAK9222741.1"/>
    </source>
</evidence>
<dbReference type="InterPro" id="IPR008972">
    <property type="entry name" value="Cupredoxin"/>
</dbReference>
<reference evidence="6" key="1">
    <citation type="submission" date="2024-02" db="EMBL/GenBank/DDBJ databases">
        <authorList>
            <consortium name="ELIXIR-Norway"/>
            <consortium name="Elixir Norway"/>
        </authorList>
    </citation>
    <scope>NUCLEOTIDE SEQUENCE</scope>
</reference>
<dbReference type="PANTHER" id="PTHR48267:SF1">
    <property type="entry name" value="BILIRUBIN OXIDASE"/>
    <property type="match status" value="1"/>
</dbReference>
<dbReference type="InterPro" id="IPR045087">
    <property type="entry name" value="Cu-oxidase_fam"/>
</dbReference>
<dbReference type="CDD" id="cd13868">
    <property type="entry name" value="CuRO_2_CotA_like"/>
    <property type="match status" value="1"/>
</dbReference>
<sequence>MMHCHGSERLQSSPGSSCCSAVRFLVGLLLISAAFSWEFAWGKKFTTTKLRQSVCQNLAPSPVLEPFVDKLPRLKAIHIHNRKQLTLGAYKITQKLHRDLPPTPLYAFGTSRDTASYPGPTLEARRGVESYVRFENHIHDRQHMLRVDKTLMWANPQTSSDYNNDSGGGVPIVPHLHGGEVESSSDGYPDAWFTATGGGGEALHGPAYRTQNYTYANSQPATMLWYHDHSLGIVRLNVISGLFGAYIIREDEDEDTSSSSKAELEKNRSSRTSSSWMLPKEEEELMLLLHDMQFFPDGSINFPTIGDSPKMHPSWCPEYFGDTILVNGKAWPYVRVQPRMYRLRVVNAANARFFQLSLSDERLSFVQIGTDGGLLDRPQVLSELTIAPAERIDFLIDFALLGRGAHEILLLNSGPAPFPSGDPAFSPPRTKNVMKFFVVKDSPQQRQNPELERARIPAQLRGGETEDEEDSSAMVKTVPIESFLQEANWRTNFMVEFDDKDDSPTHSLLSNHSWSDPVTEKPVLGATEVWEFINFTPDAHPMHIHLVQFRFLNQQSFNQSLSQTTMGMGMGMEVGEEGKSCSFHLPFPDPRSCFTEEPRGPAANQVGWKDTIVSWPGNVTRLLLQWTSRDGDGSGSGQFFPFDATAGPGYVWHCHILDHEDNEMMRPIAIQPRP</sequence>
<dbReference type="EMBL" id="OZ019896">
    <property type="protein sequence ID" value="CAK9222741.1"/>
    <property type="molecule type" value="Genomic_DNA"/>
</dbReference>
<dbReference type="InterPro" id="IPR011706">
    <property type="entry name" value="Cu-oxidase_C"/>
</dbReference>
<organism evidence="6 7">
    <name type="scientific">Sphagnum troendelagicum</name>
    <dbReference type="NCBI Taxonomy" id="128251"/>
    <lineage>
        <taxon>Eukaryota</taxon>
        <taxon>Viridiplantae</taxon>
        <taxon>Streptophyta</taxon>
        <taxon>Embryophyta</taxon>
        <taxon>Bryophyta</taxon>
        <taxon>Sphagnophytina</taxon>
        <taxon>Sphagnopsida</taxon>
        <taxon>Sphagnales</taxon>
        <taxon>Sphagnaceae</taxon>
        <taxon>Sphagnum</taxon>
    </lineage>
</organism>
<accession>A0ABP0UIP2</accession>
<feature type="domain" description="Plastocyanin-like" evidence="4">
    <location>
        <begin position="322"/>
        <end position="398"/>
    </location>
</feature>
<dbReference type="Pfam" id="PF00394">
    <property type="entry name" value="Cu-oxidase"/>
    <property type="match status" value="1"/>
</dbReference>
<evidence type="ECO:0000256" key="2">
    <source>
        <dbReference type="SAM" id="MobiDB-lite"/>
    </source>
</evidence>
<comment type="similarity">
    <text evidence="1">Belongs to the multicopper oxidase family.</text>
</comment>
<dbReference type="SUPFAM" id="SSF49503">
    <property type="entry name" value="Cupredoxins"/>
    <property type="match status" value="3"/>
</dbReference>
<feature type="region of interest" description="Disordered" evidence="2">
    <location>
        <begin position="443"/>
        <end position="473"/>
    </location>
</feature>
<keyword evidence="3" id="KW-0812">Transmembrane</keyword>
<feature type="transmembrane region" description="Helical" evidence="3">
    <location>
        <begin position="21"/>
        <end position="41"/>
    </location>
</feature>
<evidence type="ECO:0000259" key="4">
    <source>
        <dbReference type="Pfam" id="PF00394"/>
    </source>
</evidence>
<gene>
    <name evidence="6" type="ORF">CSSPTR1EN2_LOCUS16360</name>
</gene>
<keyword evidence="7" id="KW-1185">Reference proteome</keyword>
<evidence type="ECO:0000313" key="7">
    <source>
        <dbReference type="Proteomes" id="UP001497512"/>
    </source>
</evidence>
<keyword evidence="3" id="KW-1133">Transmembrane helix</keyword>
<evidence type="ECO:0000256" key="3">
    <source>
        <dbReference type="SAM" id="Phobius"/>
    </source>
</evidence>
<dbReference type="Pfam" id="PF07731">
    <property type="entry name" value="Cu-oxidase_2"/>
    <property type="match status" value="1"/>
</dbReference>
<dbReference type="InterPro" id="IPR001117">
    <property type="entry name" value="Cu-oxidase_2nd"/>
</dbReference>
<dbReference type="Proteomes" id="UP001497512">
    <property type="component" value="Chromosome 4"/>
</dbReference>
<dbReference type="CDD" id="cd13891">
    <property type="entry name" value="CuRO_3_CotA_like"/>
    <property type="match status" value="1"/>
</dbReference>
<protein>
    <submittedName>
        <fullName evidence="6">Uncharacterized protein</fullName>
    </submittedName>
</protein>
<feature type="region of interest" description="Disordered" evidence="2">
    <location>
        <begin position="254"/>
        <end position="275"/>
    </location>
</feature>
<keyword evidence="3" id="KW-0472">Membrane</keyword>